<evidence type="ECO:0000256" key="1">
    <source>
        <dbReference type="SAM" id="Phobius"/>
    </source>
</evidence>
<keyword evidence="1" id="KW-0812">Transmembrane</keyword>
<keyword evidence="1" id="KW-0472">Membrane</keyword>
<proteinExistence type="predicted"/>
<reference evidence="2 3" key="1">
    <citation type="submission" date="2021-01" db="EMBL/GenBank/DDBJ databases">
        <title>Whole genome shotgun sequence of Plantactinospora mayteni NBRC 109088.</title>
        <authorList>
            <person name="Komaki H."/>
            <person name="Tamura T."/>
        </authorList>
    </citation>
    <scope>NUCLEOTIDE SEQUENCE [LARGE SCALE GENOMIC DNA]</scope>
    <source>
        <strain evidence="2 3">NBRC 109088</strain>
    </source>
</reference>
<gene>
    <name evidence="2" type="ORF">Pma05_48090</name>
</gene>
<evidence type="ECO:0000313" key="2">
    <source>
        <dbReference type="EMBL" id="GIG98236.1"/>
    </source>
</evidence>
<keyword evidence="3" id="KW-1185">Reference proteome</keyword>
<dbReference type="Proteomes" id="UP000621500">
    <property type="component" value="Unassembled WGS sequence"/>
</dbReference>
<accession>A0ABQ4EUB5</accession>
<evidence type="ECO:0000313" key="3">
    <source>
        <dbReference type="Proteomes" id="UP000621500"/>
    </source>
</evidence>
<dbReference type="EMBL" id="BONX01000033">
    <property type="protein sequence ID" value="GIG98236.1"/>
    <property type="molecule type" value="Genomic_DNA"/>
</dbReference>
<feature type="transmembrane region" description="Helical" evidence="1">
    <location>
        <begin position="85"/>
        <end position="106"/>
    </location>
</feature>
<protein>
    <submittedName>
        <fullName evidence="2">Uncharacterized protein</fullName>
    </submittedName>
</protein>
<comment type="caution">
    <text evidence="2">The sequence shown here is derived from an EMBL/GenBank/DDBJ whole genome shotgun (WGS) entry which is preliminary data.</text>
</comment>
<organism evidence="2 3">
    <name type="scientific">Plantactinospora mayteni</name>
    <dbReference type="NCBI Taxonomy" id="566021"/>
    <lineage>
        <taxon>Bacteria</taxon>
        <taxon>Bacillati</taxon>
        <taxon>Actinomycetota</taxon>
        <taxon>Actinomycetes</taxon>
        <taxon>Micromonosporales</taxon>
        <taxon>Micromonosporaceae</taxon>
        <taxon>Plantactinospora</taxon>
    </lineage>
</organism>
<sequence>MKRETLLLLIAGALLAAGLLIGYVPVHSSSGQDCGSPFASNVKTLRLAGSLTKLGGAYSGNGYGDLGFGDAVAECEAKHNGTRPIAILLLALGGTGMLAGFVGYTVTRRQNPSAQAPFPGG</sequence>
<name>A0ABQ4EUB5_9ACTN</name>
<keyword evidence="1" id="KW-1133">Transmembrane helix</keyword>